<gene>
    <name evidence="1" type="ORF">RM812_01175</name>
</gene>
<accession>A0ABU3AIG9</accession>
<proteinExistence type="predicted"/>
<sequence length="370" mass="38959">MPSLSVLVDNFNSGLLGPEWGNSYGGTAIVDGRARVPCTTGYAGCQTAYSWTMAGASWYVEVPTVPAASTAAEAYCGVMVQSQTAGTRVGFIINSVTGLLRCKNEVGYYDAESVDIPYSAVDHRWLRMREDGTNLYWDTSPDGATWTTQRTLATPAWILTEIDTCALDMSAHRDAGTDDYAEYDQFNTLSDGAVFVGGATLSAVSDLTSTLRASARGTASLSAETVLAAAPVLTAHAAAALAADATLVADAADTEIPEVAGLAAGIFDLCIEQGATYIQNFTVIDVPGFTWDGWTARSQIRSAAASDHGDLLLDLTPHLTVIGDTIRLAIPAAVTETLTRNGLWDLEVAQGGTVVRLLQGRASVSLEVTR</sequence>
<name>A0ABU3AIG9_9ACTN</name>
<comment type="caution">
    <text evidence="1">The sequence shown here is derived from an EMBL/GenBank/DDBJ whole genome shotgun (WGS) entry which is preliminary data.</text>
</comment>
<evidence type="ECO:0000313" key="2">
    <source>
        <dbReference type="Proteomes" id="UP001180724"/>
    </source>
</evidence>
<dbReference type="Proteomes" id="UP001180724">
    <property type="component" value="Unassembled WGS sequence"/>
</dbReference>
<dbReference type="EMBL" id="JAVRFH010000001">
    <property type="protein sequence ID" value="MDT0608863.1"/>
    <property type="molecule type" value="Genomic_DNA"/>
</dbReference>
<evidence type="ECO:0000313" key="1">
    <source>
        <dbReference type="EMBL" id="MDT0608863.1"/>
    </source>
</evidence>
<organism evidence="1 2">
    <name type="scientific">Streptomyces lancefieldiae</name>
    <dbReference type="NCBI Taxonomy" id="3075520"/>
    <lineage>
        <taxon>Bacteria</taxon>
        <taxon>Bacillati</taxon>
        <taxon>Actinomycetota</taxon>
        <taxon>Actinomycetes</taxon>
        <taxon>Kitasatosporales</taxon>
        <taxon>Streptomycetaceae</taxon>
        <taxon>Streptomyces</taxon>
    </lineage>
</organism>
<reference evidence="1" key="1">
    <citation type="submission" date="2024-05" db="EMBL/GenBank/DDBJ databases">
        <title>30 novel species of actinomycetes from the DSMZ collection.</title>
        <authorList>
            <person name="Nouioui I."/>
        </authorList>
    </citation>
    <scope>NUCLEOTIDE SEQUENCE</scope>
    <source>
        <strain evidence="1">DSM 40712</strain>
    </source>
</reference>
<keyword evidence="2" id="KW-1185">Reference proteome</keyword>
<dbReference type="RefSeq" id="WP_311570452.1">
    <property type="nucleotide sequence ID" value="NZ_JAVRFH010000001.1"/>
</dbReference>
<protein>
    <submittedName>
        <fullName evidence="1">Uncharacterized protein</fullName>
    </submittedName>
</protein>